<dbReference type="GO" id="GO:0005886">
    <property type="term" value="C:plasma membrane"/>
    <property type="evidence" value="ECO:0007669"/>
    <property type="project" value="UniProtKB-SubCell"/>
</dbReference>
<keyword evidence="5" id="KW-0812">Transmembrane</keyword>
<dbReference type="STRING" id="690850.Desaf_1232"/>
<dbReference type="InterPro" id="IPR036034">
    <property type="entry name" value="PDZ_sf"/>
</dbReference>
<keyword evidence="6" id="KW-0653">Protein transport</keyword>
<dbReference type="Gene3D" id="2.30.30.830">
    <property type="match status" value="1"/>
</dbReference>
<evidence type="ECO:0000256" key="3">
    <source>
        <dbReference type="ARBA" id="ARBA00022475"/>
    </source>
</evidence>
<evidence type="ECO:0008006" key="13">
    <source>
        <dbReference type="Google" id="ProtNLM"/>
    </source>
</evidence>
<sequence>MSLRMVAHLALIALGLYFAVDAGMTVVAHVLTPETTIVAPRRANAKKSEQAQVKLPVSRIVERNLFGKAALVGPSKPVQAEPVKREIGLDLVGTVVADADQGVAAIIFDRAGKAQDFFRVGQPVRPGVTLKSVQRKSAVLGTAQGDVLLTMGDDLGAASASEQPPESGSSSDFALNRQTIEESMQNLGQVMQQAQIEKVSRGDTKGYRLSSIQSGSVFERLNLQNGDIVTGINGQEITDPNQFTELYNSLPQHDTVTVNLYRRGRKHDLTFTLQ</sequence>
<proteinExistence type="predicted"/>
<dbReference type="SUPFAM" id="SSF50156">
    <property type="entry name" value="PDZ domain-like"/>
    <property type="match status" value="1"/>
</dbReference>
<gene>
    <name evidence="11" type="ORF">Desaf_1232</name>
</gene>
<evidence type="ECO:0000313" key="12">
    <source>
        <dbReference type="Proteomes" id="UP000007844"/>
    </source>
</evidence>
<keyword evidence="8" id="KW-0472">Membrane</keyword>
<evidence type="ECO:0000256" key="1">
    <source>
        <dbReference type="ARBA" id="ARBA00004533"/>
    </source>
</evidence>
<dbReference type="Gene3D" id="2.30.42.10">
    <property type="match status" value="1"/>
</dbReference>
<dbReference type="eggNOG" id="COG3031">
    <property type="taxonomic scope" value="Bacteria"/>
</dbReference>
<evidence type="ECO:0000256" key="4">
    <source>
        <dbReference type="ARBA" id="ARBA00022519"/>
    </source>
</evidence>
<dbReference type="RefSeq" id="WP_014259371.1">
    <property type="nucleotide sequence ID" value="NC_016629.1"/>
</dbReference>
<evidence type="ECO:0000313" key="11">
    <source>
        <dbReference type="EMBL" id="EGJ49571.1"/>
    </source>
</evidence>
<protein>
    <recommendedName>
        <fullName evidence="13">PDZ/DHR/GLGF domain protein</fullName>
    </recommendedName>
</protein>
<dbReference type="AlphaFoldDB" id="F3YYC7"/>
<dbReference type="GO" id="GO:0015031">
    <property type="term" value="P:protein transport"/>
    <property type="evidence" value="ECO:0007669"/>
    <property type="project" value="UniProtKB-KW"/>
</dbReference>
<keyword evidence="7" id="KW-1133">Transmembrane helix</keyword>
<evidence type="ECO:0000256" key="8">
    <source>
        <dbReference type="ARBA" id="ARBA00023136"/>
    </source>
</evidence>
<evidence type="ECO:0000256" key="7">
    <source>
        <dbReference type="ARBA" id="ARBA00022989"/>
    </source>
</evidence>
<keyword evidence="12" id="KW-1185">Reference proteome</keyword>
<dbReference type="HOGENOM" id="CLU_068012_1_0_7"/>
<dbReference type="InterPro" id="IPR001478">
    <property type="entry name" value="PDZ"/>
</dbReference>
<evidence type="ECO:0000259" key="10">
    <source>
        <dbReference type="Pfam" id="PF13180"/>
    </source>
</evidence>
<evidence type="ECO:0000259" key="9">
    <source>
        <dbReference type="Pfam" id="PF11356"/>
    </source>
</evidence>
<reference evidence="11 12" key="1">
    <citation type="journal article" date="2011" name="J. Bacteriol.">
        <title>Genome sequence of the mercury-methylating and pleomorphic Desulfovibrio africanus Strain Walvis Bay.</title>
        <authorList>
            <person name="Brown S.D."/>
            <person name="Wall J.D."/>
            <person name="Kucken A.M."/>
            <person name="Gilmour C.C."/>
            <person name="Podar M."/>
            <person name="Brandt C.C."/>
            <person name="Teshima H."/>
            <person name="Detter J.C."/>
            <person name="Han C.S."/>
            <person name="Land M.L."/>
            <person name="Lucas S."/>
            <person name="Han J."/>
            <person name="Pennacchio L."/>
            <person name="Nolan M."/>
            <person name="Pitluck S."/>
            <person name="Woyke T."/>
            <person name="Goodwin L."/>
            <person name="Palumbo A.V."/>
            <person name="Elias D.A."/>
        </authorList>
    </citation>
    <scope>NUCLEOTIDE SEQUENCE [LARGE SCALE GENOMIC DNA]</scope>
    <source>
        <strain evidence="11 12">Walvis Bay</strain>
    </source>
</reference>
<evidence type="ECO:0000256" key="5">
    <source>
        <dbReference type="ARBA" id="ARBA00022692"/>
    </source>
</evidence>
<evidence type="ECO:0000256" key="6">
    <source>
        <dbReference type="ARBA" id="ARBA00022927"/>
    </source>
</evidence>
<name>F3YYC7_DESAF</name>
<dbReference type="InterPro" id="IPR024961">
    <property type="entry name" value="T2SS_GspC_N"/>
</dbReference>
<accession>F3YYC7</accession>
<dbReference type="EMBL" id="CP003221">
    <property type="protein sequence ID" value="EGJ49571.1"/>
    <property type="molecule type" value="Genomic_DNA"/>
</dbReference>
<keyword evidence="4" id="KW-0997">Cell inner membrane</keyword>
<feature type="domain" description="PDZ" evidence="10">
    <location>
        <begin position="206"/>
        <end position="270"/>
    </location>
</feature>
<feature type="domain" description="Type II secretion system protein GspC N-terminal" evidence="9">
    <location>
        <begin position="26"/>
        <end position="140"/>
    </location>
</feature>
<dbReference type="Pfam" id="PF13180">
    <property type="entry name" value="PDZ_2"/>
    <property type="match status" value="1"/>
</dbReference>
<evidence type="ECO:0000256" key="2">
    <source>
        <dbReference type="ARBA" id="ARBA00022448"/>
    </source>
</evidence>
<organism evidence="11 12">
    <name type="scientific">Desulfocurvibacter africanus subsp. africanus str. Walvis Bay</name>
    <dbReference type="NCBI Taxonomy" id="690850"/>
    <lineage>
        <taxon>Bacteria</taxon>
        <taxon>Pseudomonadati</taxon>
        <taxon>Thermodesulfobacteriota</taxon>
        <taxon>Desulfovibrionia</taxon>
        <taxon>Desulfovibrionales</taxon>
        <taxon>Desulfovibrionaceae</taxon>
        <taxon>Desulfocurvibacter</taxon>
    </lineage>
</organism>
<keyword evidence="3" id="KW-1003">Cell membrane</keyword>
<dbReference type="KEGG" id="daf:Desaf_1232"/>
<comment type="subcellular location">
    <subcellularLocation>
        <location evidence="1">Cell inner membrane</location>
    </subcellularLocation>
</comment>
<dbReference type="Pfam" id="PF11356">
    <property type="entry name" value="T2SSC"/>
    <property type="match status" value="1"/>
</dbReference>
<dbReference type="Proteomes" id="UP000007844">
    <property type="component" value="Chromosome"/>
</dbReference>
<keyword evidence="2" id="KW-0813">Transport</keyword>